<dbReference type="Proteomes" id="UP000604046">
    <property type="component" value="Unassembled WGS sequence"/>
</dbReference>
<name>A0A812KYX6_9DINO</name>
<proteinExistence type="predicted"/>
<accession>A0A812KYX6</accession>
<gene>
    <name evidence="1" type="primary">AMY1.6</name>
    <name evidence="1" type="ORF">SNAT2548_LOCUS10485</name>
</gene>
<dbReference type="OrthoDB" id="10536102at2759"/>
<keyword evidence="2" id="KW-1185">Reference proteome</keyword>
<comment type="caution">
    <text evidence="1">The sequence shown here is derived from an EMBL/GenBank/DDBJ whole genome shotgun (WGS) entry which is preliminary data.</text>
</comment>
<protein>
    <submittedName>
        <fullName evidence="1">AMY1.6 protein</fullName>
    </submittedName>
</protein>
<reference evidence="1" key="1">
    <citation type="submission" date="2021-02" db="EMBL/GenBank/DDBJ databases">
        <authorList>
            <person name="Dougan E. K."/>
            <person name="Rhodes N."/>
            <person name="Thang M."/>
            <person name="Chan C."/>
        </authorList>
    </citation>
    <scope>NUCLEOTIDE SEQUENCE</scope>
</reference>
<dbReference type="EMBL" id="CAJNDS010000868">
    <property type="protein sequence ID" value="CAE7238438.1"/>
    <property type="molecule type" value="Genomic_DNA"/>
</dbReference>
<organism evidence="1 2">
    <name type="scientific">Symbiodinium natans</name>
    <dbReference type="NCBI Taxonomy" id="878477"/>
    <lineage>
        <taxon>Eukaryota</taxon>
        <taxon>Sar</taxon>
        <taxon>Alveolata</taxon>
        <taxon>Dinophyceae</taxon>
        <taxon>Suessiales</taxon>
        <taxon>Symbiodiniaceae</taxon>
        <taxon>Symbiodinium</taxon>
    </lineage>
</organism>
<evidence type="ECO:0000313" key="2">
    <source>
        <dbReference type="Proteomes" id="UP000604046"/>
    </source>
</evidence>
<sequence length="92" mass="9952">MPPALCQAFDEVFRFTGCASAELDEADACVKQGITNGVRVMKNRIGQAVGTGSCCGAETNQVVSAQRLQCDGYLDDYNVIKDKYLTSTHLGW</sequence>
<evidence type="ECO:0000313" key="1">
    <source>
        <dbReference type="EMBL" id="CAE7238438.1"/>
    </source>
</evidence>
<dbReference type="AlphaFoldDB" id="A0A812KYX6"/>